<dbReference type="EMBL" id="BRYB01003449">
    <property type="protein sequence ID" value="GMI36901.1"/>
    <property type="molecule type" value="Genomic_DNA"/>
</dbReference>
<feature type="compositionally biased region" description="Basic and acidic residues" evidence="1">
    <location>
        <begin position="293"/>
        <end position="308"/>
    </location>
</feature>
<keyword evidence="3" id="KW-1185">Reference proteome</keyword>
<proteinExistence type="predicted"/>
<feature type="compositionally biased region" description="Basic and acidic residues" evidence="1">
    <location>
        <begin position="274"/>
        <end position="285"/>
    </location>
</feature>
<protein>
    <submittedName>
        <fullName evidence="2">Uncharacterized protein</fullName>
    </submittedName>
</protein>
<comment type="caution">
    <text evidence="2">The sequence shown here is derived from an EMBL/GenBank/DDBJ whole genome shotgun (WGS) entry which is preliminary data.</text>
</comment>
<gene>
    <name evidence="2" type="ORF">TeGR_g12623</name>
</gene>
<feature type="compositionally biased region" description="Acidic residues" evidence="1">
    <location>
        <begin position="195"/>
        <end position="216"/>
    </location>
</feature>
<evidence type="ECO:0000256" key="1">
    <source>
        <dbReference type="SAM" id="MobiDB-lite"/>
    </source>
</evidence>
<dbReference type="Proteomes" id="UP001165060">
    <property type="component" value="Unassembled WGS sequence"/>
</dbReference>
<evidence type="ECO:0000313" key="3">
    <source>
        <dbReference type="Proteomes" id="UP001165060"/>
    </source>
</evidence>
<accession>A0ABQ6MZC5</accession>
<organism evidence="2 3">
    <name type="scientific">Tetraparma gracilis</name>
    <dbReference type="NCBI Taxonomy" id="2962635"/>
    <lineage>
        <taxon>Eukaryota</taxon>
        <taxon>Sar</taxon>
        <taxon>Stramenopiles</taxon>
        <taxon>Ochrophyta</taxon>
        <taxon>Bolidophyceae</taxon>
        <taxon>Parmales</taxon>
        <taxon>Triparmaceae</taxon>
        <taxon>Tetraparma</taxon>
    </lineage>
</organism>
<evidence type="ECO:0000313" key="2">
    <source>
        <dbReference type="EMBL" id="GMI36901.1"/>
    </source>
</evidence>
<name>A0ABQ6MZC5_9STRA</name>
<sequence length="308" mass="34557">MYPDSFFESPSRSVHHRCVPKTPLPSALVSPGTPAATAAQALRLVMKLFGTNNMDGNLQARSLVYCQPENRMHLADHDVARALEFIAGEIMHDTTVPCMEEEPPSLPFDPLATPKWDFLFPSSDGDLQLDETAVMFAFFTAEPDLRLDVLSVSSLMSSQGRALLVRAAESFVAREMKDTDGPGGVLARSEKGAWEGDEAEWEQDEVEEEEWEEDASSDSSSVATEDAFDYNEWDKLDAEESDEDDGPLEMPEGGWETIANEHYRWTQKNVFDSNARREEQERLENELGLLEEATSRSDARGVKREREE</sequence>
<reference evidence="2 3" key="1">
    <citation type="journal article" date="2023" name="Commun. Biol.">
        <title>Genome analysis of Parmales, the sister group of diatoms, reveals the evolutionary specialization of diatoms from phago-mixotrophs to photoautotrophs.</title>
        <authorList>
            <person name="Ban H."/>
            <person name="Sato S."/>
            <person name="Yoshikawa S."/>
            <person name="Yamada K."/>
            <person name="Nakamura Y."/>
            <person name="Ichinomiya M."/>
            <person name="Sato N."/>
            <person name="Blanc-Mathieu R."/>
            <person name="Endo H."/>
            <person name="Kuwata A."/>
            <person name="Ogata H."/>
        </authorList>
    </citation>
    <scope>NUCLEOTIDE SEQUENCE [LARGE SCALE GENOMIC DNA]</scope>
</reference>
<feature type="region of interest" description="Disordered" evidence="1">
    <location>
        <begin position="177"/>
        <end position="308"/>
    </location>
</feature>